<dbReference type="EMBL" id="ML210280">
    <property type="protein sequence ID" value="TFK21058.1"/>
    <property type="molecule type" value="Genomic_DNA"/>
</dbReference>
<feature type="transmembrane region" description="Helical" evidence="2">
    <location>
        <begin position="70"/>
        <end position="96"/>
    </location>
</feature>
<feature type="transmembrane region" description="Helical" evidence="2">
    <location>
        <begin position="26"/>
        <end position="49"/>
    </location>
</feature>
<feature type="transmembrane region" description="Helical" evidence="2">
    <location>
        <begin position="108"/>
        <end position="126"/>
    </location>
</feature>
<evidence type="ECO:0000256" key="2">
    <source>
        <dbReference type="SAM" id="Phobius"/>
    </source>
</evidence>
<gene>
    <name evidence="3" type="ORF">FA15DRAFT_707580</name>
</gene>
<dbReference type="STRING" id="230819.A0A5C3KYN4"/>
<name>A0A5C3KYN4_COPMA</name>
<keyword evidence="4" id="KW-1185">Reference proteome</keyword>
<organism evidence="3 4">
    <name type="scientific">Coprinopsis marcescibilis</name>
    <name type="common">Agaric fungus</name>
    <name type="synonym">Psathyrella marcescibilis</name>
    <dbReference type="NCBI Taxonomy" id="230819"/>
    <lineage>
        <taxon>Eukaryota</taxon>
        <taxon>Fungi</taxon>
        <taxon>Dikarya</taxon>
        <taxon>Basidiomycota</taxon>
        <taxon>Agaricomycotina</taxon>
        <taxon>Agaricomycetes</taxon>
        <taxon>Agaricomycetidae</taxon>
        <taxon>Agaricales</taxon>
        <taxon>Agaricineae</taxon>
        <taxon>Psathyrellaceae</taxon>
        <taxon>Coprinopsis</taxon>
    </lineage>
</organism>
<dbReference type="OrthoDB" id="2796825at2759"/>
<keyword evidence="2" id="KW-0812">Transmembrane</keyword>
<keyword evidence="2" id="KW-0472">Membrane</keyword>
<dbReference type="Proteomes" id="UP000307440">
    <property type="component" value="Unassembled WGS sequence"/>
</dbReference>
<sequence length="189" mass="20207">MVHELIPPGASVPALVGWSDRSHQLWAAYFILSVILNCVTTGMIALPIIRMRRRFRKLGMITPHQQSYTRVLAILIESSLPFTLIGTAAIIVTILSTLDPSLTFAAELANGFWVVAMSLAPQLIIYRVAMGDSWTRNPTTDAGLVSQIVFAADLDGGGTTRTECRESGLGHSAEASSHGGTGRGSAESV</sequence>
<keyword evidence="2" id="KW-1133">Transmembrane helix</keyword>
<evidence type="ECO:0000256" key="1">
    <source>
        <dbReference type="SAM" id="MobiDB-lite"/>
    </source>
</evidence>
<feature type="region of interest" description="Disordered" evidence="1">
    <location>
        <begin position="161"/>
        <end position="189"/>
    </location>
</feature>
<evidence type="ECO:0000313" key="3">
    <source>
        <dbReference type="EMBL" id="TFK21058.1"/>
    </source>
</evidence>
<accession>A0A5C3KYN4</accession>
<reference evidence="3 4" key="1">
    <citation type="journal article" date="2019" name="Nat. Ecol. Evol.">
        <title>Megaphylogeny resolves global patterns of mushroom evolution.</title>
        <authorList>
            <person name="Varga T."/>
            <person name="Krizsan K."/>
            <person name="Foldi C."/>
            <person name="Dima B."/>
            <person name="Sanchez-Garcia M."/>
            <person name="Sanchez-Ramirez S."/>
            <person name="Szollosi G.J."/>
            <person name="Szarkandi J.G."/>
            <person name="Papp V."/>
            <person name="Albert L."/>
            <person name="Andreopoulos W."/>
            <person name="Angelini C."/>
            <person name="Antonin V."/>
            <person name="Barry K.W."/>
            <person name="Bougher N.L."/>
            <person name="Buchanan P."/>
            <person name="Buyck B."/>
            <person name="Bense V."/>
            <person name="Catcheside P."/>
            <person name="Chovatia M."/>
            <person name="Cooper J."/>
            <person name="Damon W."/>
            <person name="Desjardin D."/>
            <person name="Finy P."/>
            <person name="Geml J."/>
            <person name="Haridas S."/>
            <person name="Hughes K."/>
            <person name="Justo A."/>
            <person name="Karasinski D."/>
            <person name="Kautmanova I."/>
            <person name="Kiss B."/>
            <person name="Kocsube S."/>
            <person name="Kotiranta H."/>
            <person name="LaButti K.M."/>
            <person name="Lechner B.E."/>
            <person name="Liimatainen K."/>
            <person name="Lipzen A."/>
            <person name="Lukacs Z."/>
            <person name="Mihaltcheva S."/>
            <person name="Morgado L.N."/>
            <person name="Niskanen T."/>
            <person name="Noordeloos M.E."/>
            <person name="Ohm R.A."/>
            <person name="Ortiz-Santana B."/>
            <person name="Ovrebo C."/>
            <person name="Racz N."/>
            <person name="Riley R."/>
            <person name="Savchenko A."/>
            <person name="Shiryaev A."/>
            <person name="Soop K."/>
            <person name="Spirin V."/>
            <person name="Szebenyi C."/>
            <person name="Tomsovsky M."/>
            <person name="Tulloss R.E."/>
            <person name="Uehling J."/>
            <person name="Grigoriev I.V."/>
            <person name="Vagvolgyi C."/>
            <person name="Papp T."/>
            <person name="Martin F.M."/>
            <person name="Miettinen O."/>
            <person name="Hibbett D.S."/>
            <person name="Nagy L.G."/>
        </authorList>
    </citation>
    <scope>NUCLEOTIDE SEQUENCE [LARGE SCALE GENOMIC DNA]</scope>
    <source>
        <strain evidence="3 4">CBS 121175</strain>
    </source>
</reference>
<protein>
    <submittedName>
        <fullName evidence="3">Uncharacterized protein</fullName>
    </submittedName>
</protein>
<evidence type="ECO:0000313" key="4">
    <source>
        <dbReference type="Proteomes" id="UP000307440"/>
    </source>
</evidence>
<dbReference type="AlphaFoldDB" id="A0A5C3KYN4"/>
<proteinExistence type="predicted"/>